<proteinExistence type="predicted"/>
<protein>
    <submittedName>
        <fullName evidence="1">Uncharacterized protein</fullName>
    </submittedName>
</protein>
<sequence length="63" mass="6898">MKIKLFLSLSLILLGFGSIGVRAEKEVVIKCPDGDKYKCYEKEGLAVFKGEGVTEIIIPVITP</sequence>
<dbReference type="RefSeq" id="WP_092791472.1">
    <property type="nucleotide sequence ID" value="NZ_FOPC01000007.1"/>
</dbReference>
<keyword evidence="2" id="KW-1185">Reference proteome</keyword>
<accession>A0A1I2U387</accession>
<dbReference type="Proteomes" id="UP000199642">
    <property type="component" value="Unassembled WGS sequence"/>
</dbReference>
<dbReference type="AlphaFoldDB" id="A0A1I2U387"/>
<evidence type="ECO:0000313" key="1">
    <source>
        <dbReference type="EMBL" id="SFG71635.1"/>
    </source>
</evidence>
<name>A0A1I2U387_9BACT</name>
<dbReference type="EMBL" id="FOPC01000007">
    <property type="protein sequence ID" value="SFG71635.1"/>
    <property type="molecule type" value="Genomic_DNA"/>
</dbReference>
<gene>
    <name evidence="1" type="ORF">SAMN04487988_10723</name>
</gene>
<organism evidence="1 2">
    <name type="scientific">Algoriphagus hitonicola</name>
    <dbReference type="NCBI Taxonomy" id="435880"/>
    <lineage>
        <taxon>Bacteria</taxon>
        <taxon>Pseudomonadati</taxon>
        <taxon>Bacteroidota</taxon>
        <taxon>Cytophagia</taxon>
        <taxon>Cytophagales</taxon>
        <taxon>Cyclobacteriaceae</taxon>
        <taxon>Algoriphagus</taxon>
    </lineage>
</organism>
<dbReference type="STRING" id="435880.SAMN04487988_10723"/>
<reference evidence="2" key="1">
    <citation type="submission" date="2016-10" db="EMBL/GenBank/DDBJ databases">
        <authorList>
            <person name="Varghese N."/>
            <person name="Submissions S."/>
        </authorList>
    </citation>
    <scope>NUCLEOTIDE SEQUENCE [LARGE SCALE GENOMIC DNA]</scope>
    <source>
        <strain evidence="2">DSM 19315</strain>
    </source>
</reference>
<evidence type="ECO:0000313" key="2">
    <source>
        <dbReference type="Proteomes" id="UP000199642"/>
    </source>
</evidence>